<evidence type="ECO:0000313" key="1">
    <source>
        <dbReference type="EMBL" id="KAJ9546705.1"/>
    </source>
</evidence>
<organism evidence="1 2">
    <name type="scientific">Centaurea solstitialis</name>
    <name type="common">yellow star-thistle</name>
    <dbReference type="NCBI Taxonomy" id="347529"/>
    <lineage>
        <taxon>Eukaryota</taxon>
        <taxon>Viridiplantae</taxon>
        <taxon>Streptophyta</taxon>
        <taxon>Embryophyta</taxon>
        <taxon>Tracheophyta</taxon>
        <taxon>Spermatophyta</taxon>
        <taxon>Magnoliopsida</taxon>
        <taxon>eudicotyledons</taxon>
        <taxon>Gunneridae</taxon>
        <taxon>Pentapetalae</taxon>
        <taxon>asterids</taxon>
        <taxon>campanulids</taxon>
        <taxon>Asterales</taxon>
        <taxon>Asteraceae</taxon>
        <taxon>Carduoideae</taxon>
        <taxon>Cardueae</taxon>
        <taxon>Centaureinae</taxon>
        <taxon>Centaurea</taxon>
    </lineage>
</organism>
<accession>A0AA38SPY5</accession>
<evidence type="ECO:0000313" key="2">
    <source>
        <dbReference type="Proteomes" id="UP001172457"/>
    </source>
</evidence>
<protein>
    <submittedName>
        <fullName evidence="1">Uncharacterized protein</fullName>
    </submittedName>
</protein>
<dbReference type="AlphaFoldDB" id="A0AA38SPY5"/>
<reference evidence="1" key="1">
    <citation type="submission" date="2023-03" db="EMBL/GenBank/DDBJ databases">
        <title>Chromosome-scale reference genome and RAD-based genetic map of yellow starthistle (Centaurea solstitialis) reveal putative structural variation and QTLs associated with invader traits.</title>
        <authorList>
            <person name="Reatini B."/>
            <person name="Cang F.A."/>
            <person name="Jiang Q."/>
            <person name="Mckibben M.T.W."/>
            <person name="Barker M.S."/>
            <person name="Rieseberg L.H."/>
            <person name="Dlugosch K.M."/>
        </authorList>
    </citation>
    <scope>NUCLEOTIDE SEQUENCE</scope>
    <source>
        <strain evidence="1">CAN-66</strain>
        <tissue evidence="1">Leaf</tissue>
    </source>
</reference>
<dbReference type="EMBL" id="JARYMX010000005">
    <property type="protein sequence ID" value="KAJ9546705.1"/>
    <property type="molecule type" value="Genomic_DNA"/>
</dbReference>
<keyword evidence="2" id="KW-1185">Reference proteome</keyword>
<dbReference type="Proteomes" id="UP001172457">
    <property type="component" value="Chromosome 5"/>
</dbReference>
<comment type="caution">
    <text evidence="1">The sequence shown here is derived from an EMBL/GenBank/DDBJ whole genome shotgun (WGS) entry which is preliminary data.</text>
</comment>
<gene>
    <name evidence="1" type="ORF">OSB04_019248</name>
</gene>
<proteinExistence type="predicted"/>
<name>A0AA38SPY5_9ASTR</name>
<sequence>MLIDKWEVTSKKNEALAIELSNKKAHNEHHVPYLMKEKETFLEQSMNSDNKHKTKLFIESEAVSKTKPFELRNAKLSIQISDFEQIVILERNNFEKARKTFEEKILEFSSKMSDLESKLDPTSKNFNFRNIIRNRLSNLLGLGHNLFSNCQFCDKDLEVGFKKKRYVIRTEVGKELLIGSRSRNLYTINLKDVKAEIPFA</sequence>